<keyword evidence="6 8" id="KW-1133">Transmembrane helix</keyword>
<dbReference type="OrthoDB" id="7255919at2"/>
<dbReference type="Pfam" id="PF00528">
    <property type="entry name" value="BPD_transp_1"/>
    <property type="match status" value="1"/>
</dbReference>
<dbReference type="PROSITE" id="PS50928">
    <property type="entry name" value="ABC_TM1"/>
    <property type="match status" value="1"/>
</dbReference>
<dbReference type="AlphaFoldDB" id="A0A2R4WWE4"/>
<dbReference type="GO" id="GO:0043190">
    <property type="term" value="C:ATP-binding cassette (ABC) transporter complex"/>
    <property type="evidence" value="ECO:0007669"/>
    <property type="project" value="InterPro"/>
</dbReference>
<dbReference type="InterPro" id="IPR010065">
    <property type="entry name" value="AA_ABC_transptr_permease_3TM"/>
</dbReference>
<dbReference type="InterPro" id="IPR000515">
    <property type="entry name" value="MetI-like"/>
</dbReference>
<evidence type="ECO:0000256" key="3">
    <source>
        <dbReference type="ARBA" id="ARBA00022448"/>
    </source>
</evidence>
<protein>
    <submittedName>
        <fullName evidence="10">Amino acid ABC transporter permease</fullName>
    </submittedName>
</protein>
<organism evidence="10 11">
    <name type="scientific">Methylobacterium currus</name>
    <dbReference type="NCBI Taxonomy" id="2051553"/>
    <lineage>
        <taxon>Bacteria</taxon>
        <taxon>Pseudomonadati</taxon>
        <taxon>Pseudomonadota</taxon>
        <taxon>Alphaproteobacteria</taxon>
        <taxon>Hyphomicrobiales</taxon>
        <taxon>Methylobacteriaceae</taxon>
        <taxon>Methylobacterium</taxon>
    </lineage>
</organism>
<dbReference type="Gene3D" id="1.10.3720.10">
    <property type="entry name" value="MetI-like"/>
    <property type="match status" value="1"/>
</dbReference>
<evidence type="ECO:0000313" key="10">
    <source>
        <dbReference type="EMBL" id="AWB25869.1"/>
    </source>
</evidence>
<name>A0A2R4WWE4_9HYPH</name>
<keyword evidence="11" id="KW-1185">Reference proteome</keyword>
<feature type="transmembrane region" description="Helical" evidence="8">
    <location>
        <begin position="52"/>
        <end position="76"/>
    </location>
</feature>
<evidence type="ECO:0000259" key="9">
    <source>
        <dbReference type="PROSITE" id="PS50928"/>
    </source>
</evidence>
<evidence type="ECO:0000256" key="8">
    <source>
        <dbReference type="RuleBase" id="RU363032"/>
    </source>
</evidence>
<evidence type="ECO:0000256" key="5">
    <source>
        <dbReference type="ARBA" id="ARBA00022692"/>
    </source>
</evidence>
<evidence type="ECO:0000313" key="11">
    <source>
        <dbReference type="Proteomes" id="UP000244755"/>
    </source>
</evidence>
<dbReference type="GO" id="GO:0006865">
    <property type="term" value="P:amino acid transport"/>
    <property type="evidence" value="ECO:0007669"/>
    <property type="project" value="TreeGrafter"/>
</dbReference>
<comment type="subcellular location">
    <subcellularLocation>
        <location evidence="1">Cell inner membrane</location>
        <topology evidence="1">Multi-pass membrane protein</topology>
    </subcellularLocation>
    <subcellularLocation>
        <location evidence="8">Cell membrane</location>
        <topology evidence="8">Multi-pass membrane protein</topology>
    </subcellularLocation>
</comment>
<dbReference type="EMBL" id="CP028844">
    <property type="protein sequence ID" value="AWB25869.1"/>
    <property type="molecule type" value="Genomic_DNA"/>
</dbReference>
<dbReference type="InterPro" id="IPR043429">
    <property type="entry name" value="ArtM/GltK/GlnP/TcyL/YhdX-like"/>
</dbReference>
<accession>A0A2R4WWE4</accession>
<dbReference type="Proteomes" id="UP000244755">
    <property type="component" value="Chromosome 2"/>
</dbReference>
<proteinExistence type="inferred from homology"/>
<feature type="domain" description="ABC transmembrane type-1" evidence="9">
    <location>
        <begin position="16"/>
        <end position="201"/>
    </location>
</feature>
<keyword evidence="7 8" id="KW-0472">Membrane</keyword>
<keyword evidence="4" id="KW-1003">Cell membrane</keyword>
<dbReference type="RefSeq" id="WP_099957492.1">
    <property type="nucleotide sequence ID" value="NZ_CP028844.1"/>
</dbReference>
<feature type="transmembrane region" description="Helical" evidence="8">
    <location>
        <begin position="178"/>
        <end position="196"/>
    </location>
</feature>
<dbReference type="GO" id="GO:0022857">
    <property type="term" value="F:transmembrane transporter activity"/>
    <property type="evidence" value="ECO:0007669"/>
    <property type="project" value="InterPro"/>
</dbReference>
<evidence type="ECO:0000256" key="1">
    <source>
        <dbReference type="ARBA" id="ARBA00004429"/>
    </source>
</evidence>
<dbReference type="KEGG" id="mee:DA075_34165"/>
<evidence type="ECO:0000256" key="4">
    <source>
        <dbReference type="ARBA" id="ARBA00022475"/>
    </source>
</evidence>
<dbReference type="CDD" id="cd06261">
    <property type="entry name" value="TM_PBP2"/>
    <property type="match status" value="1"/>
</dbReference>
<dbReference type="PANTHER" id="PTHR30614:SF34">
    <property type="entry name" value="BLR6398 PROTEIN"/>
    <property type="match status" value="1"/>
</dbReference>
<keyword evidence="3 8" id="KW-0813">Transport</keyword>
<dbReference type="NCBIfam" id="TIGR01726">
    <property type="entry name" value="HEQRo_perm_3TM"/>
    <property type="match status" value="1"/>
</dbReference>
<dbReference type="InterPro" id="IPR035906">
    <property type="entry name" value="MetI-like_sf"/>
</dbReference>
<evidence type="ECO:0000256" key="6">
    <source>
        <dbReference type="ARBA" id="ARBA00022989"/>
    </source>
</evidence>
<reference evidence="10 11" key="1">
    <citation type="submission" date="2018-04" db="EMBL/GenBank/DDBJ databases">
        <title>Methylobacterium sp. PR1016A genome.</title>
        <authorList>
            <person name="Park W."/>
        </authorList>
    </citation>
    <scope>NUCLEOTIDE SEQUENCE [LARGE SCALE GENOMIC DNA]</scope>
    <source>
        <strain evidence="10 11">PR1016A</strain>
    </source>
</reference>
<feature type="transmembrane region" description="Helical" evidence="8">
    <location>
        <begin position="147"/>
        <end position="166"/>
    </location>
</feature>
<sequence length="215" mass="22878">MRPFGWSDLLLLLDGALWTLVLSGIAITGGGAAGFVLALMRSSRLPLLSWPAAFTIEVVQGIPLLMLLFLSFFGLALLGVNLSPLVAAGFGLTLNAAAFLGEIWRGAIQAVAEGQREAAAALGLTAWQTLRHVVLPQAARRSLSATVGFLVALIKHTSLASVLGFVELTRRAQLINNVTFKPFLVFGMAALFYYLICSPLTRASAHLGARFDGTR</sequence>
<dbReference type="PANTHER" id="PTHR30614">
    <property type="entry name" value="MEMBRANE COMPONENT OF AMINO ACID ABC TRANSPORTER"/>
    <property type="match status" value="1"/>
</dbReference>
<feature type="transmembrane region" description="Helical" evidence="8">
    <location>
        <begin position="16"/>
        <end position="40"/>
    </location>
</feature>
<evidence type="ECO:0000256" key="2">
    <source>
        <dbReference type="ARBA" id="ARBA00010072"/>
    </source>
</evidence>
<keyword evidence="5 8" id="KW-0812">Transmembrane</keyword>
<gene>
    <name evidence="10" type="ORF">DA075_34165</name>
</gene>
<dbReference type="SUPFAM" id="SSF161098">
    <property type="entry name" value="MetI-like"/>
    <property type="match status" value="1"/>
</dbReference>
<comment type="similarity">
    <text evidence="2">Belongs to the binding-protein-dependent transport system permease family. HisMQ subfamily.</text>
</comment>
<evidence type="ECO:0000256" key="7">
    <source>
        <dbReference type="ARBA" id="ARBA00023136"/>
    </source>
</evidence>